<proteinExistence type="inferred from homology"/>
<protein>
    <recommendedName>
        <fullName evidence="6">Phosphoribosylglycinamide formyltransferase</fullName>
        <ecNumber evidence="6">2.1.2.2</ecNumber>
    </recommendedName>
    <alternativeName>
        <fullName evidence="6">5'-phosphoribosylglycinamide transformylase</fullName>
    </alternativeName>
    <alternativeName>
        <fullName evidence="6">GAR transformylase</fullName>
        <shortName evidence="6">GART</shortName>
    </alternativeName>
</protein>
<evidence type="ECO:0000256" key="5">
    <source>
        <dbReference type="ARBA" id="ARBA00047664"/>
    </source>
</evidence>
<name>A0ABW3KGZ2_9GAMM</name>
<dbReference type="EC" id="2.1.2.2" evidence="6"/>
<dbReference type="Proteomes" id="UP001597048">
    <property type="component" value="Unassembled WGS sequence"/>
</dbReference>
<keyword evidence="2 6" id="KW-0808">Transferase</keyword>
<dbReference type="Pfam" id="PF00551">
    <property type="entry name" value="Formyl_trans_N"/>
    <property type="match status" value="1"/>
</dbReference>
<dbReference type="PANTHER" id="PTHR43369:SF2">
    <property type="entry name" value="PHOSPHORIBOSYLGLYCINAMIDE FORMYLTRANSFERASE"/>
    <property type="match status" value="1"/>
</dbReference>
<keyword evidence="3 6" id="KW-0658">Purine biosynthesis</keyword>
<sequence length="212" mass="23085">MTRIVVLISGNGSNLQALLDQSDANQLGGQIMAVISNKADAYGLERAHAAGIATAVVSNQDYADRESFDAALMQVIDGYQPNLVVLAGFMRILTPTLVRHYRGRMLNIHPSLLPRYQGLHTHQKAIDAGDKEHGCSVHFVTEELDGGPVILQARVPIFAGDTASEVAERVLVQEHAIYPLTVRWFCDGRVVMQQGNAYLDGALLPPHGYAEE</sequence>
<feature type="binding site" evidence="6">
    <location>
        <begin position="90"/>
        <end position="93"/>
    </location>
    <ligand>
        <name>(6R)-10-formyltetrahydrofolate</name>
        <dbReference type="ChEBI" id="CHEBI:195366"/>
    </ligand>
</feature>
<comment type="caution">
    <text evidence="8">The sequence shown here is derived from an EMBL/GenBank/DDBJ whole genome shotgun (WGS) entry which is preliminary data.</text>
</comment>
<feature type="binding site" evidence="6">
    <location>
        <begin position="12"/>
        <end position="14"/>
    </location>
    <ligand>
        <name>N(1)-(5-phospho-beta-D-ribosyl)glycinamide</name>
        <dbReference type="ChEBI" id="CHEBI:143788"/>
    </ligand>
</feature>
<evidence type="ECO:0000256" key="2">
    <source>
        <dbReference type="ARBA" id="ARBA00022679"/>
    </source>
</evidence>
<evidence type="ECO:0000256" key="4">
    <source>
        <dbReference type="ARBA" id="ARBA00038440"/>
    </source>
</evidence>
<evidence type="ECO:0000256" key="1">
    <source>
        <dbReference type="ARBA" id="ARBA00005054"/>
    </source>
</evidence>
<comment type="function">
    <text evidence="6">Catalyzes the transfer of a formyl group from 10-formyltetrahydrofolate to 5-phospho-ribosyl-glycinamide (GAR), producing 5-phospho-ribosyl-N-formylglycinamide (FGAR) and tetrahydrofolate.</text>
</comment>
<dbReference type="GO" id="GO:0004644">
    <property type="term" value="F:phosphoribosylglycinamide formyltransferase activity"/>
    <property type="evidence" value="ECO:0007669"/>
    <property type="project" value="UniProtKB-EC"/>
</dbReference>
<feature type="site" description="Raises pKa of active site His" evidence="6">
    <location>
        <position position="145"/>
    </location>
</feature>
<organism evidence="8 9">
    <name type="scientific">Oceanisphaera ostreae</name>
    <dbReference type="NCBI Taxonomy" id="914151"/>
    <lineage>
        <taxon>Bacteria</taxon>
        <taxon>Pseudomonadati</taxon>
        <taxon>Pseudomonadota</taxon>
        <taxon>Gammaproteobacteria</taxon>
        <taxon>Aeromonadales</taxon>
        <taxon>Aeromonadaceae</taxon>
        <taxon>Oceanisphaera</taxon>
    </lineage>
</organism>
<dbReference type="NCBIfam" id="TIGR00639">
    <property type="entry name" value="PurN"/>
    <property type="match status" value="1"/>
</dbReference>
<evidence type="ECO:0000313" key="8">
    <source>
        <dbReference type="EMBL" id="MFD1007042.1"/>
    </source>
</evidence>
<dbReference type="PANTHER" id="PTHR43369">
    <property type="entry name" value="PHOSPHORIBOSYLGLYCINAMIDE FORMYLTRANSFERASE"/>
    <property type="match status" value="1"/>
</dbReference>
<dbReference type="InterPro" id="IPR002376">
    <property type="entry name" value="Formyl_transf_N"/>
</dbReference>
<dbReference type="InterPro" id="IPR001555">
    <property type="entry name" value="GART_AS"/>
</dbReference>
<feature type="binding site" evidence="6">
    <location>
        <position position="107"/>
    </location>
    <ligand>
        <name>(6R)-10-formyltetrahydrofolate</name>
        <dbReference type="ChEBI" id="CHEBI:195366"/>
    </ligand>
</feature>
<dbReference type="PROSITE" id="PS00373">
    <property type="entry name" value="GART"/>
    <property type="match status" value="1"/>
</dbReference>
<dbReference type="Gene3D" id="3.40.50.170">
    <property type="entry name" value="Formyl transferase, N-terminal domain"/>
    <property type="match status" value="1"/>
</dbReference>
<dbReference type="InterPro" id="IPR036477">
    <property type="entry name" value="Formyl_transf_N_sf"/>
</dbReference>
<accession>A0ABW3KGZ2</accession>
<dbReference type="CDD" id="cd08645">
    <property type="entry name" value="FMT_core_GART"/>
    <property type="match status" value="1"/>
</dbReference>
<dbReference type="RefSeq" id="WP_379556966.1">
    <property type="nucleotide sequence ID" value="NZ_JBHTJS010000006.1"/>
</dbReference>
<gene>
    <name evidence="6 8" type="primary">purN</name>
    <name evidence="8" type="ORF">ACFQ1C_02580</name>
</gene>
<feature type="active site" description="Proton donor" evidence="6">
    <location>
        <position position="109"/>
    </location>
</feature>
<dbReference type="SUPFAM" id="SSF53328">
    <property type="entry name" value="Formyltransferase"/>
    <property type="match status" value="1"/>
</dbReference>
<evidence type="ECO:0000256" key="3">
    <source>
        <dbReference type="ARBA" id="ARBA00022755"/>
    </source>
</evidence>
<comment type="catalytic activity">
    <reaction evidence="5 6">
        <text>N(1)-(5-phospho-beta-D-ribosyl)glycinamide + (6R)-10-formyltetrahydrofolate = N(2)-formyl-N(1)-(5-phospho-beta-D-ribosyl)glycinamide + (6S)-5,6,7,8-tetrahydrofolate + H(+)</text>
        <dbReference type="Rhea" id="RHEA:15053"/>
        <dbReference type="ChEBI" id="CHEBI:15378"/>
        <dbReference type="ChEBI" id="CHEBI:57453"/>
        <dbReference type="ChEBI" id="CHEBI:143788"/>
        <dbReference type="ChEBI" id="CHEBI:147286"/>
        <dbReference type="ChEBI" id="CHEBI:195366"/>
        <dbReference type="EC" id="2.1.2.2"/>
    </reaction>
</comment>
<dbReference type="EMBL" id="JBHTJS010000006">
    <property type="protein sequence ID" value="MFD1007042.1"/>
    <property type="molecule type" value="Genomic_DNA"/>
</dbReference>
<dbReference type="InterPro" id="IPR004607">
    <property type="entry name" value="GART"/>
</dbReference>
<evidence type="ECO:0000256" key="6">
    <source>
        <dbReference type="HAMAP-Rule" id="MF_01930"/>
    </source>
</evidence>
<keyword evidence="9" id="KW-1185">Reference proteome</keyword>
<comment type="similarity">
    <text evidence="4 6">Belongs to the GART family.</text>
</comment>
<comment type="pathway">
    <text evidence="1 6">Purine metabolism; IMP biosynthesis via de novo pathway; N(2)-formyl-N(1)-(5-phospho-D-ribosyl)glycinamide from N(1)-(5-phospho-D-ribosyl)glycinamide (10-formyl THF route): step 1/1.</text>
</comment>
<dbReference type="HAMAP" id="MF_01930">
    <property type="entry name" value="PurN"/>
    <property type="match status" value="1"/>
</dbReference>
<reference evidence="9" key="1">
    <citation type="journal article" date="2019" name="Int. J. Syst. Evol. Microbiol.">
        <title>The Global Catalogue of Microorganisms (GCM) 10K type strain sequencing project: providing services to taxonomists for standard genome sequencing and annotation.</title>
        <authorList>
            <consortium name="The Broad Institute Genomics Platform"/>
            <consortium name="The Broad Institute Genome Sequencing Center for Infectious Disease"/>
            <person name="Wu L."/>
            <person name="Ma J."/>
        </authorList>
    </citation>
    <scope>NUCLEOTIDE SEQUENCE [LARGE SCALE GENOMIC DNA]</scope>
    <source>
        <strain evidence="9">CCUG 60525</strain>
    </source>
</reference>
<evidence type="ECO:0000313" key="9">
    <source>
        <dbReference type="Proteomes" id="UP001597048"/>
    </source>
</evidence>
<evidence type="ECO:0000259" key="7">
    <source>
        <dbReference type="Pfam" id="PF00551"/>
    </source>
</evidence>
<feature type="domain" description="Formyl transferase N-terminal" evidence="7">
    <location>
        <begin position="3"/>
        <end position="181"/>
    </location>
</feature>
<feature type="binding site" evidence="6">
    <location>
        <position position="65"/>
    </location>
    <ligand>
        <name>(6R)-10-formyltetrahydrofolate</name>
        <dbReference type="ChEBI" id="CHEBI:195366"/>
    </ligand>
</feature>